<dbReference type="RefSeq" id="WP_097147962.1">
    <property type="nucleotide sequence ID" value="NZ_OBQC01000001.1"/>
</dbReference>
<dbReference type="SMART" id="SM00332">
    <property type="entry name" value="PP2Cc"/>
    <property type="match status" value="1"/>
</dbReference>
<keyword evidence="6" id="KW-0464">Manganese</keyword>
<evidence type="ECO:0000259" key="9">
    <source>
        <dbReference type="PROSITE" id="PS51746"/>
    </source>
</evidence>
<dbReference type="CDD" id="cd00143">
    <property type="entry name" value="PP2Cc"/>
    <property type="match status" value="1"/>
</dbReference>
<evidence type="ECO:0000256" key="8">
    <source>
        <dbReference type="ARBA" id="ARBA00048336"/>
    </source>
</evidence>
<evidence type="ECO:0000313" key="11">
    <source>
        <dbReference type="Proteomes" id="UP000219252"/>
    </source>
</evidence>
<reference evidence="11" key="1">
    <citation type="submission" date="2017-08" db="EMBL/GenBank/DDBJ databases">
        <authorList>
            <person name="Varghese N."/>
            <person name="Submissions S."/>
        </authorList>
    </citation>
    <scope>NUCLEOTIDE SEQUENCE [LARGE SCALE GENOMIC DNA]</scope>
    <source>
        <strain evidence="11">JC23</strain>
    </source>
</reference>
<accession>A0A285U584</accession>
<evidence type="ECO:0000256" key="7">
    <source>
        <dbReference type="ARBA" id="ARBA00047761"/>
    </source>
</evidence>
<keyword evidence="4" id="KW-0378">Hydrolase</keyword>
<feature type="domain" description="PPM-type phosphatase" evidence="9">
    <location>
        <begin position="2"/>
        <end position="244"/>
    </location>
</feature>
<evidence type="ECO:0000256" key="6">
    <source>
        <dbReference type="ARBA" id="ARBA00023211"/>
    </source>
</evidence>
<dbReference type="PROSITE" id="PS51746">
    <property type="entry name" value="PPM_2"/>
    <property type="match status" value="1"/>
</dbReference>
<evidence type="ECO:0000256" key="1">
    <source>
        <dbReference type="ARBA" id="ARBA00001936"/>
    </source>
</evidence>
<dbReference type="GO" id="GO:0046872">
    <property type="term" value="F:metal ion binding"/>
    <property type="evidence" value="ECO:0007669"/>
    <property type="project" value="UniProtKB-KW"/>
</dbReference>
<evidence type="ECO:0000256" key="5">
    <source>
        <dbReference type="ARBA" id="ARBA00022912"/>
    </source>
</evidence>
<dbReference type="PANTHER" id="PTHR47992">
    <property type="entry name" value="PROTEIN PHOSPHATASE"/>
    <property type="match status" value="1"/>
</dbReference>
<evidence type="ECO:0000256" key="4">
    <source>
        <dbReference type="ARBA" id="ARBA00022801"/>
    </source>
</evidence>
<dbReference type="Proteomes" id="UP000219252">
    <property type="component" value="Unassembled WGS sequence"/>
</dbReference>
<dbReference type="Pfam" id="PF13672">
    <property type="entry name" value="PP2C_2"/>
    <property type="match status" value="1"/>
</dbReference>
<evidence type="ECO:0000256" key="2">
    <source>
        <dbReference type="ARBA" id="ARBA00013081"/>
    </source>
</evidence>
<dbReference type="SUPFAM" id="SSF81606">
    <property type="entry name" value="PP2C-like"/>
    <property type="match status" value="1"/>
</dbReference>
<keyword evidence="3" id="KW-0479">Metal-binding</keyword>
<dbReference type="EMBL" id="OBQC01000001">
    <property type="protein sequence ID" value="SOC35431.1"/>
    <property type="molecule type" value="Genomic_DNA"/>
</dbReference>
<protein>
    <recommendedName>
        <fullName evidence="2">protein-serine/threonine phosphatase</fullName>
        <ecNumber evidence="2">3.1.3.16</ecNumber>
    </recommendedName>
</protein>
<dbReference type="Gene3D" id="3.60.40.10">
    <property type="entry name" value="PPM-type phosphatase domain"/>
    <property type="match status" value="1"/>
</dbReference>
<dbReference type="FunFam" id="3.60.40.10:FF:000002">
    <property type="entry name" value="Serine/threonine phosphatase stp"/>
    <property type="match status" value="1"/>
</dbReference>
<dbReference type="SMART" id="SM00331">
    <property type="entry name" value="PP2C_SIG"/>
    <property type="match status" value="1"/>
</dbReference>
<proteinExistence type="predicted"/>
<dbReference type="NCBIfam" id="NF033484">
    <property type="entry name" value="Stp1_PP2C_phos"/>
    <property type="match status" value="1"/>
</dbReference>
<evidence type="ECO:0000313" key="10">
    <source>
        <dbReference type="EMBL" id="SOC35431.1"/>
    </source>
</evidence>
<evidence type="ECO:0000256" key="3">
    <source>
        <dbReference type="ARBA" id="ARBA00022723"/>
    </source>
</evidence>
<comment type="catalytic activity">
    <reaction evidence="8">
        <text>O-phospho-L-threonyl-[protein] + H2O = L-threonyl-[protein] + phosphate</text>
        <dbReference type="Rhea" id="RHEA:47004"/>
        <dbReference type="Rhea" id="RHEA-COMP:11060"/>
        <dbReference type="Rhea" id="RHEA-COMP:11605"/>
        <dbReference type="ChEBI" id="CHEBI:15377"/>
        <dbReference type="ChEBI" id="CHEBI:30013"/>
        <dbReference type="ChEBI" id="CHEBI:43474"/>
        <dbReference type="ChEBI" id="CHEBI:61977"/>
        <dbReference type="EC" id="3.1.3.16"/>
    </reaction>
</comment>
<sequence length="249" mass="27748">MKFTVESDIGLKRKINEDRAALIERPDHFKLAILADGMGGHNAGDIASEMAIKGMEYLFKNAISKKFKTTHSKKQWMLDVIKKVNENIYKHSIANENCNGMGTTLIAVLIDHEKCLISHIGDSRVYYFTPNKVELITRDHSYVNVLVDNGEISEEEAENHPHKNVVIKALGTELTIDPDFYEVTMEEGSYLLVCSDGLSNKLSVDEMSAILTLDMTIDEKGKKLVQLANDSGGEDNISLVLLSTSNEEV</sequence>
<dbReference type="GO" id="GO:0004722">
    <property type="term" value="F:protein serine/threonine phosphatase activity"/>
    <property type="evidence" value="ECO:0007669"/>
    <property type="project" value="UniProtKB-EC"/>
</dbReference>
<comment type="cofactor">
    <cofactor evidence="1">
        <name>Mn(2+)</name>
        <dbReference type="ChEBI" id="CHEBI:29035"/>
    </cofactor>
</comment>
<keyword evidence="5" id="KW-0904">Protein phosphatase</keyword>
<dbReference type="AlphaFoldDB" id="A0A285U584"/>
<organism evidence="10 11">
    <name type="scientific">Ureibacillus acetophenoni</name>
    <dbReference type="NCBI Taxonomy" id="614649"/>
    <lineage>
        <taxon>Bacteria</taxon>
        <taxon>Bacillati</taxon>
        <taxon>Bacillota</taxon>
        <taxon>Bacilli</taxon>
        <taxon>Bacillales</taxon>
        <taxon>Caryophanaceae</taxon>
        <taxon>Ureibacillus</taxon>
    </lineage>
</organism>
<dbReference type="InterPro" id="IPR036457">
    <property type="entry name" value="PPM-type-like_dom_sf"/>
</dbReference>
<dbReference type="OrthoDB" id="9801841at2"/>
<dbReference type="InterPro" id="IPR001932">
    <property type="entry name" value="PPM-type_phosphatase-like_dom"/>
</dbReference>
<dbReference type="InterPro" id="IPR015655">
    <property type="entry name" value="PP2C"/>
</dbReference>
<keyword evidence="11" id="KW-1185">Reference proteome</keyword>
<comment type="catalytic activity">
    <reaction evidence="7">
        <text>O-phospho-L-seryl-[protein] + H2O = L-seryl-[protein] + phosphate</text>
        <dbReference type="Rhea" id="RHEA:20629"/>
        <dbReference type="Rhea" id="RHEA-COMP:9863"/>
        <dbReference type="Rhea" id="RHEA-COMP:11604"/>
        <dbReference type="ChEBI" id="CHEBI:15377"/>
        <dbReference type="ChEBI" id="CHEBI:29999"/>
        <dbReference type="ChEBI" id="CHEBI:43474"/>
        <dbReference type="ChEBI" id="CHEBI:83421"/>
        <dbReference type="EC" id="3.1.3.16"/>
    </reaction>
</comment>
<dbReference type="EC" id="3.1.3.16" evidence="2"/>
<name>A0A285U584_9BACL</name>
<gene>
    <name evidence="10" type="ORF">SAMN05877842_101424</name>
</gene>